<keyword evidence="2" id="KW-1185">Reference proteome</keyword>
<name>A0ABN7C6K3_9GAMM</name>
<accession>A0ABN7C6K3</accession>
<dbReference type="Proteomes" id="UP001529514">
    <property type="component" value="Chromosome"/>
</dbReference>
<sequence length="60" mass="6805">MVGDQKAEIKNRVNNHFLLLPVKVTFSLSENIIRTKIAIAVKYVDTERPLTYSAVSFLLV</sequence>
<evidence type="ECO:0000313" key="1">
    <source>
        <dbReference type="EMBL" id="BET98016.1"/>
    </source>
</evidence>
<reference evidence="1 2" key="1">
    <citation type="submission" date="2023-10" db="EMBL/GenBank/DDBJ databases">
        <title>Xenorhabdus taiwanensis sp. nov., a symbiotic bacterium associated with the entomopathogenic nematode Steinernema taiwanensis.</title>
        <authorList>
            <person name="Tseng C.T."/>
            <person name="Shu H.Y."/>
            <person name="Chen M.H."/>
            <person name="Fang Y.J."/>
            <person name="Wu T.L."/>
            <person name="Lin Y.C."/>
            <person name="Huang C.J."/>
        </authorList>
    </citation>
    <scope>NUCLEOTIDE SEQUENCE [LARGE SCALE GENOMIC DNA]</scope>
    <source>
        <strain evidence="1 2">TCT-1</strain>
    </source>
</reference>
<protein>
    <submittedName>
        <fullName evidence="1">Uncharacterized protein</fullName>
    </submittedName>
</protein>
<gene>
    <name evidence="1" type="ORF">TCT1_29370</name>
</gene>
<dbReference type="EMBL" id="AP028978">
    <property type="protein sequence ID" value="BET98016.1"/>
    <property type="molecule type" value="Genomic_DNA"/>
</dbReference>
<organism evidence="1 2">
    <name type="scientific">Xenorhabdus taiwanensis</name>
    <dbReference type="NCBI Taxonomy" id="3085177"/>
    <lineage>
        <taxon>Bacteria</taxon>
        <taxon>Pseudomonadati</taxon>
        <taxon>Pseudomonadota</taxon>
        <taxon>Gammaproteobacteria</taxon>
        <taxon>Enterobacterales</taxon>
        <taxon>Morganellaceae</taxon>
        <taxon>Xenorhabdus</taxon>
    </lineage>
</organism>
<proteinExistence type="predicted"/>
<evidence type="ECO:0000313" key="2">
    <source>
        <dbReference type="Proteomes" id="UP001529514"/>
    </source>
</evidence>